<evidence type="ECO:0000259" key="4">
    <source>
        <dbReference type="PROSITE" id="PS50826"/>
    </source>
</evidence>
<gene>
    <name evidence="5" type="ORF">JYZ213_LOCUS27801</name>
    <name evidence="6" type="ORF">OXD698_LOCUS12277</name>
</gene>
<evidence type="ECO:0000313" key="5">
    <source>
        <dbReference type="EMBL" id="CAF1217286.1"/>
    </source>
</evidence>
<feature type="domain" description="RUN" evidence="4">
    <location>
        <begin position="41"/>
        <end position="170"/>
    </location>
</feature>
<protein>
    <recommendedName>
        <fullName evidence="4">RUN domain-containing protein</fullName>
    </recommendedName>
</protein>
<evidence type="ECO:0000313" key="7">
    <source>
        <dbReference type="Proteomes" id="UP000663844"/>
    </source>
</evidence>
<evidence type="ECO:0000256" key="2">
    <source>
        <dbReference type="ARBA" id="ARBA00034727"/>
    </source>
</evidence>
<dbReference type="PROSITE" id="PS50826">
    <property type="entry name" value="RUN"/>
    <property type="match status" value="1"/>
</dbReference>
<dbReference type="Gene3D" id="1.20.58.900">
    <property type="match status" value="1"/>
</dbReference>
<dbReference type="AlphaFoldDB" id="A0A818V453"/>
<organism evidence="6 7">
    <name type="scientific">Adineta steineri</name>
    <dbReference type="NCBI Taxonomy" id="433720"/>
    <lineage>
        <taxon>Eukaryota</taxon>
        <taxon>Metazoa</taxon>
        <taxon>Spiralia</taxon>
        <taxon>Gnathifera</taxon>
        <taxon>Rotifera</taxon>
        <taxon>Eurotatoria</taxon>
        <taxon>Bdelloidea</taxon>
        <taxon>Adinetida</taxon>
        <taxon>Adinetidae</taxon>
        <taxon>Adineta</taxon>
    </lineage>
</organism>
<dbReference type="InterPro" id="IPR004012">
    <property type="entry name" value="Run_dom"/>
</dbReference>
<dbReference type="Proteomes" id="UP000663845">
    <property type="component" value="Unassembled WGS sequence"/>
</dbReference>
<feature type="compositionally biased region" description="Polar residues" evidence="3">
    <location>
        <begin position="373"/>
        <end position="384"/>
    </location>
</feature>
<sequence>MNVNESLNTERDKANLLCLIKLTLNTLIDQSSSPTASPVLDDRNADVTNFILTLERVLSFRMKANWLSERRYFWDFVRPACIGSSRQSIIERVEEVSKTKSNKEKGRTWIKFALMEKKLSELLKIVISDCHLVRKFYHDDSIMTSSQAFILCDQLAGLSAIDFSFCFKQDGPIIAPLLLNNSEIDVIDITPFLCYKSKHIKQLLRDQNNDEENKQPLPILSAINELKPLNPPSGEMIPLEKHKLEIEQRKYFEELLRHRDRELQQIKARFDTLKSERENEVMLMENIILELQLELRAARDEAEFKRKKSPQPEAKTPPKGLFNFAHRKLNSPTTPTNDRNQNNNNDDDDDDEDNDAQMRPIVATLITDTDESSNLIVDTGSQKNDFVYPPSQSSRRSSYSTTTTNTDDDQYELARQLTSTNNQTTNEIKPTSSPEMLSSATSLSSQSSSSSSSDEDEIKEKTIITTTTDNSNKPIIHESGRFEPIEMTAEQANLLQEASITD</sequence>
<dbReference type="EMBL" id="CAJOAZ010000711">
    <property type="protein sequence ID" value="CAF3700962.1"/>
    <property type="molecule type" value="Genomic_DNA"/>
</dbReference>
<dbReference type="SUPFAM" id="SSF140741">
    <property type="entry name" value="RUN domain-like"/>
    <property type="match status" value="1"/>
</dbReference>
<comment type="caution">
    <text evidence="6">The sequence shown here is derived from an EMBL/GenBank/DDBJ whole genome shotgun (WGS) entry which is preliminary data.</text>
</comment>
<feature type="compositionally biased region" description="Acidic residues" evidence="3">
    <location>
        <begin position="345"/>
        <end position="355"/>
    </location>
</feature>
<feature type="compositionally biased region" description="Polar residues" evidence="3">
    <location>
        <begin position="416"/>
        <end position="431"/>
    </location>
</feature>
<name>A0A818V453_9BILA</name>
<dbReference type="Proteomes" id="UP000663844">
    <property type="component" value="Unassembled WGS sequence"/>
</dbReference>
<dbReference type="InterPro" id="IPR037213">
    <property type="entry name" value="Run_dom_sf"/>
</dbReference>
<evidence type="ECO:0000313" key="6">
    <source>
        <dbReference type="EMBL" id="CAF3700962.1"/>
    </source>
</evidence>
<dbReference type="SMART" id="SM00593">
    <property type="entry name" value="RUN"/>
    <property type="match status" value="1"/>
</dbReference>
<feature type="compositionally biased region" description="Low complexity" evidence="3">
    <location>
        <begin position="432"/>
        <end position="452"/>
    </location>
</feature>
<dbReference type="PANTHER" id="PTHR46251">
    <property type="entry name" value="RUN DOMAIN-CONTAINING 3 PROTEIN RUNDC3"/>
    <property type="match status" value="1"/>
</dbReference>
<dbReference type="PANTHER" id="PTHR46251:SF3">
    <property type="entry name" value="RUN DOMAIN-CONTAINING PROTEIN"/>
    <property type="match status" value="1"/>
</dbReference>
<accession>A0A818V453</accession>
<keyword evidence="1" id="KW-0175">Coiled coil</keyword>
<comment type="similarity">
    <text evidence="2">Belongs to the RUNDC3 family.</text>
</comment>
<reference evidence="6" key="1">
    <citation type="submission" date="2021-02" db="EMBL/GenBank/DDBJ databases">
        <authorList>
            <person name="Nowell W R."/>
        </authorList>
    </citation>
    <scope>NUCLEOTIDE SEQUENCE</scope>
</reference>
<evidence type="ECO:0000256" key="3">
    <source>
        <dbReference type="SAM" id="MobiDB-lite"/>
    </source>
</evidence>
<feature type="compositionally biased region" description="Low complexity" evidence="3">
    <location>
        <begin position="391"/>
        <end position="405"/>
    </location>
</feature>
<evidence type="ECO:0000256" key="1">
    <source>
        <dbReference type="ARBA" id="ARBA00023054"/>
    </source>
</evidence>
<feature type="region of interest" description="Disordered" evidence="3">
    <location>
        <begin position="302"/>
        <end position="355"/>
    </location>
</feature>
<proteinExistence type="inferred from homology"/>
<dbReference type="InterPro" id="IPR047340">
    <property type="entry name" value="RUNDC3A_B"/>
</dbReference>
<dbReference type="Pfam" id="PF02759">
    <property type="entry name" value="RUN"/>
    <property type="match status" value="1"/>
</dbReference>
<feature type="region of interest" description="Disordered" evidence="3">
    <location>
        <begin position="373"/>
        <end position="475"/>
    </location>
</feature>
<dbReference type="EMBL" id="CAJNOG010000393">
    <property type="protein sequence ID" value="CAF1217286.1"/>
    <property type="molecule type" value="Genomic_DNA"/>
</dbReference>